<dbReference type="SUPFAM" id="SSF82199">
    <property type="entry name" value="SET domain"/>
    <property type="match status" value="1"/>
</dbReference>
<dbReference type="Pfam" id="PF00856">
    <property type="entry name" value="SET"/>
    <property type="match status" value="1"/>
</dbReference>
<dbReference type="PANTHER" id="PTHR47306">
    <property type="entry name" value="SI:CH211-178J18.4-RELATED"/>
    <property type="match status" value="1"/>
</dbReference>
<keyword evidence="3" id="KW-1185">Reference proteome</keyword>
<evidence type="ECO:0000259" key="1">
    <source>
        <dbReference type="PROSITE" id="PS50280"/>
    </source>
</evidence>
<dbReference type="EMBL" id="JAAMOB010000003">
    <property type="protein sequence ID" value="KAF4115331.1"/>
    <property type="molecule type" value="Genomic_DNA"/>
</dbReference>
<organism evidence="2 3">
    <name type="scientific">Onychostoma macrolepis</name>
    <dbReference type="NCBI Taxonomy" id="369639"/>
    <lineage>
        <taxon>Eukaryota</taxon>
        <taxon>Metazoa</taxon>
        <taxon>Chordata</taxon>
        <taxon>Craniata</taxon>
        <taxon>Vertebrata</taxon>
        <taxon>Euteleostomi</taxon>
        <taxon>Actinopterygii</taxon>
        <taxon>Neopterygii</taxon>
        <taxon>Teleostei</taxon>
        <taxon>Ostariophysi</taxon>
        <taxon>Cypriniformes</taxon>
        <taxon>Cyprinidae</taxon>
        <taxon>Acrossocheilinae</taxon>
        <taxon>Onychostoma</taxon>
    </lineage>
</organism>
<name>A0A7J6D826_9TELE</name>
<dbReference type="AlphaFoldDB" id="A0A7J6D826"/>
<sequence>MIERDQKRPAERNIVHCLQCYKPQESLPVHLARVCMKKSTPEERMEQVQKARASSKEWIRRNRTWNYEHLRQLLPDRRSRITMVKELLRRGFFIINQPEESDMVLDPEGDSATVDAATTAESSGDPRTMSASVRIKMKEAGLHGKFPARSKLLVSFKKYLTVSRKVPNWQQEVDNVSRFLRYLQPTGSEPSMDFLSKSRETRDFLIALKRTDMCPASILNYIKSMKRFLEYLTLRLDLKKKDPQLRTNCQSYTNMLKTLRKTLFKTNYDKTCDFRLDGTPSIKDCQKILRVAKPDFLRIHENLLTGKEVSNTEKTLYRYYCEALLIFHHMQRPGAVEGFTDADWVERIAQGGRVVIGVWKEKTLSMQIALTQDEETCFQLYYKQIRAKNIGLKKFCQSFFTSTAGEAVHSVSQDMYRLHEMYKLAPFRSQDVRRAVETAAKKLPADKREAVNHYLAHSADVNRTPLPQDIVNAAVLLDSLKGTSLDDDTSLAELSTAGTSTHTSRKDFSAFLDRFPVSLEGRPPTKKRRVDLGFPEDRVFYDKWRTAQYTQREEYLLSHFTHRKPSVSKVARLIAQEGWKANCPKPEEIERLWKPAPTGTIEADEVIIKCVSEQAWTGLAVKDFGAEEGLGVVATRPFSKGDIVCDYHGKVIRAAEGMAMMEGLNDDARYFFFFKAGQRDLCINAKTGCDCHPNTDTVGRRIKCCSKRPNLEPLHCVMKVNGEDKDVILFKALQDINIDTQFKFYSGVMRESFLGLDLDWLDE</sequence>
<gene>
    <name evidence="2" type="ORF">G5714_002820</name>
</gene>
<dbReference type="InterPro" id="IPR046341">
    <property type="entry name" value="SET_dom_sf"/>
</dbReference>
<dbReference type="PROSITE" id="PS50280">
    <property type="entry name" value="SET"/>
    <property type="match status" value="1"/>
</dbReference>
<evidence type="ECO:0000313" key="3">
    <source>
        <dbReference type="Proteomes" id="UP000579812"/>
    </source>
</evidence>
<comment type="caution">
    <text evidence="2">The sequence shown here is derived from an EMBL/GenBank/DDBJ whole genome shotgun (WGS) entry which is preliminary data.</text>
</comment>
<dbReference type="Proteomes" id="UP000579812">
    <property type="component" value="Unassembled WGS sequence"/>
</dbReference>
<feature type="domain" description="SET" evidence="1">
    <location>
        <begin position="617"/>
        <end position="747"/>
    </location>
</feature>
<dbReference type="OrthoDB" id="9907715at2759"/>
<accession>A0A7J6D826</accession>
<reference evidence="2 3" key="1">
    <citation type="submission" date="2020-04" db="EMBL/GenBank/DDBJ databases">
        <title>Chromosome-level genome assembly of a cyprinid fish Onychostoma macrolepis by integration of Nanopore Sequencing, Bionano and Hi-C technology.</title>
        <authorList>
            <person name="Wang D."/>
        </authorList>
    </citation>
    <scope>NUCLEOTIDE SEQUENCE [LARGE SCALE GENOMIC DNA]</scope>
    <source>
        <strain evidence="2">SWU-2019</strain>
        <tissue evidence="2">Muscle</tissue>
    </source>
</reference>
<evidence type="ECO:0000313" key="2">
    <source>
        <dbReference type="EMBL" id="KAF4115331.1"/>
    </source>
</evidence>
<dbReference type="PANTHER" id="PTHR47306:SF2">
    <property type="entry name" value="CORE-BINDING (CB) DOMAIN-CONTAINING PROTEIN"/>
    <property type="match status" value="1"/>
</dbReference>
<protein>
    <recommendedName>
        <fullName evidence="1">SET domain-containing protein</fullName>
    </recommendedName>
</protein>
<proteinExistence type="predicted"/>
<dbReference type="Gene3D" id="2.170.270.10">
    <property type="entry name" value="SET domain"/>
    <property type="match status" value="1"/>
</dbReference>
<dbReference type="InterPro" id="IPR001214">
    <property type="entry name" value="SET_dom"/>
</dbReference>